<name>A0A1H2E884_9PSED</name>
<evidence type="ECO:0000256" key="5">
    <source>
        <dbReference type="ARBA" id="ARBA00023136"/>
    </source>
</evidence>
<reference evidence="7 8" key="1">
    <citation type="submission" date="2020-04" db="EMBL/GenBank/DDBJ databases">
        <title>Molecular characterization of pseudomonads from Agaricus bisporus reveal novel blotch 2 pathogens in Western Europe.</title>
        <authorList>
            <person name="Taparia T."/>
            <person name="Krijger M."/>
            <person name="Haynes E."/>
            <person name="Elpinstone J.G."/>
            <person name="Noble R."/>
            <person name="Van Der Wolf J."/>
        </authorList>
    </citation>
    <scope>NUCLEOTIDE SEQUENCE [LARGE SCALE GENOMIC DNA]</scope>
    <source>
        <strain evidence="7 8">IPO3753</strain>
    </source>
</reference>
<feature type="transmembrane region" description="Helical" evidence="6">
    <location>
        <begin position="148"/>
        <end position="170"/>
    </location>
</feature>
<dbReference type="PANTHER" id="PTHR30086">
    <property type="entry name" value="ARGININE EXPORTER PROTEIN ARGO"/>
    <property type="match status" value="1"/>
</dbReference>
<evidence type="ECO:0000256" key="4">
    <source>
        <dbReference type="ARBA" id="ARBA00022989"/>
    </source>
</evidence>
<keyword evidence="5 6" id="KW-0472">Membrane</keyword>
<dbReference type="RefSeq" id="WP_093197372.1">
    <property type="nucleotide sequence ID" value="NZ_JACAQR010000029.1"/>
</dbReference>
<organism evidence="7 8">
    <name type="scientific">Pseudomonas yamanorum</name>
    <dbReference type="NCBI Taxonomy" id="515393"/>
    <lineage>
        <taxon>Bacteria</taxon>
        <taxon>Pseudomonadati</taxon>
        <taxon>Pseudomonadota</taxon>
        <taxon>Gammaproteobacteria</taxon>
        <taxon>Pseudomonadales</taxon>
        <taxon>Pseudomonadaceae</taxon>
        <taxon>Pseudomonas</taxon>
    </lineage>
</organism>
<keyword evidence="2" id="KW-1003">Cell membrane</keyword>
<protein>
    <submittedName>
        <fullName evidence="7">LysE family translocator</fullName>
    </submittedName>
</protein>
<feature type="transmembrane region" description="Helical" evidence="6">
    <location>
        <begin position="119"/>
        <end position="136"/>
    </location>
</feature>
<evidence type="ECO:0000313" key="7">
    <source>
        <dbReference type="EMBL" id="NWD44128.1"/>
    </source>
</evidence>
<dbReference type="GO" id="GO:0005886">
    <property type="term" value="C:plasma membrane"/>
    <property type="evidence" value="ECO:0007669"/>
    <property type="project" value="UniProtKB-SubCell"/>
</dbReference>
<dbReference type="Pfam" id="PF01810">
    <property type="entry name" value="LysE"/>
    <property type="match status" value="1"/>
</dbReference>
<sequence length="211" mass="22304">MSLATLFLFVMMSAAIIAIPGPTVLLALQNGSRHGLQAAFWGMAGAVVADALLVTAVACGLGLLLAASEGLFQALKWIGSAYLIWIGWQMLRSPQAALPSVGEGEDGGTRSASIFTRSFLVAISNPKALLFMSAFLPQFVDSTQAQLPQYACLLFALCVLNVSIMMFYAVCGARLLSRLRPAHLQHFNRGAGGLLMAMGVLLAAYRRAPAA</sequence>
<keyword evidence="4 6" id="KW-1133">Transmembrane helix</keyword>
<dbReference type="PIRSF" id="PIRSF006324">
    <property type="entry name" value="LeuE"/>
    <property type="match status" value="1"/>
</dbReference>
<accession>A0A1H2E884</accession>
<dbReference type="InterPro" id="IPR001123">
    <property type="entry name" value="LeuE-type"/>
</dbReference>
<feature type="transmembrane region" description="Helical" evidence="6">
    <location>
        <begin position="40"/>
        <end position="65"/>
    </location>
</feature>
<gene>
    <name evidence="7" type="ORF">HX826_19815</name>
</gene>
<dbReference type="Proteomes" id="UP000546584">
    <property type="component" value="Unassembled WGS sequence"/>
</dbReference>
<feature type="transmembrane region" description="Helical" evidence="6">
    <location>
        <begin position="6"/>
        <end position="28"/>
    </location>
</feature>
<dbReference type="GeneID" id="93510895"/>
<dbReference type="PANTHER" id="PTHR30086:SF20">
    <property type="entry name" value="ARGININE EXPORTER PROTEIN ARGO-RELATED"/>
    <property type="match status" value="1"/>
</dbReference>
<evidence type="ECO:0000256" key="1">
    <source>
        <dbReference type="ARBA" id="ARBA00004651"/>
    </source>
</evidence>
<evidence type="ECO:0000256" key="6">
    <source>
        <dbReference type="SAM" id="Phobius"/>
    </source>
</evidence>
<comment type="caution">
    <text evidence="7">The sequence shown here is derived from an EMBL/GenBank/DDBJ whole genome shotgun (WGS) entry which is preliminary data.</text>
</comment>
<evidence type="ECO:0000256" key="2">
    <source>
        <dbReference type="ARBA" id="ARBA00022475"/>
    </source>
</evidence>
<dbReference type="GO" id="GO:0015171">
    <property type="term" value="F:amino acid transmembrane transporter activity"/>
    <property type="evidence" value="ECO:0007669"/>
    <property type="project" value="TreeGrafter"/>
</dbReference>
<dbReference type="EMBL" id="JACAQR010000029">
    <property type="protein sequence ID" value="NWD44128.1"/>
    <property type="molecule type" value="Genomic_DNA"/>
</dbReference>
<evidence type="ECO:0000313" key="8">
    <source>
        <dbReference type="Proteomes" id="UP000546584"/>
    </source>
</evidence>
<dbReference type="AlphaFoldDB" id="A0A1H2E884"/>
<comment type="subcellular location">
    <subcellularLocation>
        <location evidence="1">Cell membrane</location>
        <topology evidence="1">Multi-pass membrane protein</topology>
    </subcellularLocation>
</comment>
<evidence type="ECO:0000256" key="3">
    <source>
        <dbReference type="ARBA" id="ARBA00022692"/>
    </source>
</evidence>
<keyword evidence="3 6" id="KW-0812">Transmembrane</keyword>
<proteinExistence type="predicted"/>